<evidence type="ECO:0000313" key="2">
    <source>
        <dbReference type="Proteomes" id="UP000533080"/>
    </source>
</evidence>
<accession>A0A7Y4IG59</accession>
<dbReference type="RefSeq" id="WP_171441021.1">
    <property type="nucleotide sequence ID" value="NZ_JABFNT010000024.1"/>
</dbReference>
<dbReference type="NCBIfam" id="TIGR02266">
    <property type="entry name" value="gmx_TIGR02266"/>
    <property type="match status" value="1"/>
</dbReference>
<gene>
    <name evidence="1" type="ORF">HNV28_09885</name>
</gene>
<organism evidence="1 2">
    <name type="scientific">Myxococcus xanthus</name>
    <dbReference type="NCBI Taxonomy" id="34"/>
    <lineage>
        <taxon>Bacteria</taxon>
        <taxon>Pseudomonadati</taxon>
        <taxon>Myxococcota</taxon>
        <taxon>Myxococcia</taxon>
        <taxon>Myxococcales</taxon>
        <taxon>Cystobacterineae</taxon>
        <taxon>Myxococcaceae</taxon>
        <taxon>Myxococcus</taxon>
    </lineage>
</organism>
<dbReference type="Gene3D" id="2.40.10.220">
    <property type="entry name" value="predicted glycosyltransferase like domains"/>
    <property type="match status" value="1"/>
</dbReference>
<proteinExistence type="predicted"/>
<feature type="non-terminal residue" evidence="1">
    <location>
        <position position="117"/>
    </location>
</feature>
<dbReference type="EMBL" id="JABFNT010000024">
    <property type="protein sequence ID" value="NOJ78652.1"/>
    <property type="molecule type" value="Genomic_DNA"/>
</dbReference>
<dbReference type="Proteomes" id="UP000533080">
    <property type="component" value="Unassembled WGS sequence"/>
</dbReference>
<sequence length="117" mass="12496">MSGTASKPLPLRIRLPYTTEEEFIDKYGSNVARGGVFVATRAMKPEGTGLAFEFVLADGTRLLRGEGVVVKTQVDAVSGRTGMTVRFVKLDAASKALIDRVVSKRTGSVEPQAPAQV</sequence>
<evidence type="ECO:0000313" key="1">
    <source>
        <dbReference type="EMBL" id="NOJ78652.1"/>
    </source>
</evidence>
<dbReference type="InterPro" id="IPR011752">
    <property type="entry name" value="PilV_Myxo-type"/>
</dbReference>
<reference evidence="1 2" key="1">
    <citation type="submission" date="2020-05" db="EMBL/GenBank/DDBJ databases">
        <authorList>
            <person name="Whitworth D."/>
        </authorList>
    </citation>
    <scope>NUCLEOTIDE SEQUENCE [LARGE SCALE GENOMIC DNA]</scope>
    <source>
        <strain evidence="1 2">AM005</strain>
    </source>
</reference>
<protein>
    <submittedName>
        <fullName evidence="1">TIGR02266 family protein</fullName>
    </submittedName>
</protein>
<comment type="caution">
    <text evidence="1">The sequence shown here is derived from an EMBL/GenBank/DDBJ whole genome shotgun (WGS) entry which is preliminary data.</text>
</comment>
<dbReference type="AlphaFoldDB" id="A0A7Y4IG59"/>
<name>A0A7Y4IG59_MYXXA</name>